<dbReference type="PANTHER" id="PTHR43918:SF4">
    <property type="entry name" value="CARBOXYLIC ESTER HYDROLASE"/>
    <property type="match status" value="1"/>
</dbReference>
<dbReference type="EMBL" id="LSBJ02000005">
    <property type="protein sequence ID" value="OAQ65280.1"/>
    <property type="molecule type" value="Genomic_DNA"/>
</dbReference>
<evidence type="ECO:0000256" key="2">
    <source>
        <dbReference type="ARBA" id="ARBA00022801"/>
    </source>
</evidence>
<keyword evidence="6" id="KW-1185">Reference proteome</keyword>
<dbReference type="SUPFAM" id="SSF53474">
    <property type="entry name" value="alpha/beta-Hydrolases"/>
    <property type="match status" value="1"/>
</dbReference>
<comment type="caution">
    <text evidence="5">The sequence shown here is derived from an EMBL/GenBank/DDBJ whole genome shotgun (WGS) entry which is preliminary data.</text>
</comment>
<dbReference type="Proteomes" id="UP000078397">
    <property type="component" value="Unassembled WGS sequence"/>
</dbReference>
<dbReference type="InterPro" id="IPR019826">
    <property type="entry name" value="Carboxylesterase_B_AS"/>
</dbReference>
<dbReference type="PANTHER" id="PTHR43918">
    <property type="entry name" value="ACETYLCHOLINESTERASE"/>
    <property type="match status" value="1"/>
</dbReference>
<dbReference type="Gene3D" id="3.40.50.1820">
    <property type="entry name" value="alpha/beta hydrolase"/>
    <property type="match status" value="1"/>
</dbReference>
<protein>
    <recommendedName>
        <fullName evidence="3">Carboxylic ester hydrolase</fullName>
        <ecNumber evidence="3">3.1.1.-</ecNumber>
    </recommendedName>
</protein>
<dbReference type="GO" id="GO:0052689">
    <property type="term" value="F:carboxylic ester hydrolase activity"/>
    <property type="evidence" value="ECO:0007669"/>
    <property type="project" value="TreeGrafter"/>
</dbReference>
<accession>A0A179FJ52</accession>
<dbReference type="PROSITE" id="PS00122">
    <property type="entry name" value="CARBOXYLESTERASE_B_1"/>
    <property type="match status" value="1"/>
</dbReference>
<feature type="chain" id="PRO_5007950175" description="Carboxylic ester hydrolase" evidence="3">
    <location>
        <begin position="21"/>
        <end position="547"/>
    </location>
</feature>
<evidence type="ECO:0000256" key="3">
    <source>
        <dbReference type="RuleBase" id="RU361235"/>
    </source>
</evidence>
<reference evidence="5 6" key="1">
    <citation type="journal article" date="2016" name="PLoS Pathog.">
        <title>Biosynthesis of antibiotic leucinostatins in bio-control fungus Purpureocillium lilacinum and their inhibition on phytophthora revealed by genome mining.</title>
        <authorList>
            <person name="Wang G."/>
            <person name="Liu Z."/>
            <person name="Lin R."/>
            <person name="Li E."/>
            <person name="Mao Z."/>
            <person name="Ling J."/>
            <person name="Yang Y."/>
            <person name="Yin W.B."/>
            <person name="Xie B."/>
        </authorList>
    </citation>
    <scope>NUCLEOTIDE SEQUENCE [LARGE SCALE GENOMIC DNA]</scope>
    <source>
        <strain evidence="5">170</strain>
    </source>
</reference>
<dbReference type="ESTHER" id="metcm-a0a179fj52">
    <property type="family name" value="Fungal_carboxylesterase_lipase"/>
</dbReference>
<dbReference type="EC" id="3.1.1.-" evidence="3"/>
<sequence>MKVSALQIALLQAATTAAVAAGHNTAPTATLDSGPIFGAATQLPGLPGAVNKFLGIPYGDKPERFALSKKPKKWNSPRNTTAFGASCYQLVVKSDVGPGEDLLDGLFNQHPPQSEDCLFMNAFAPTTAGPKDGRPVVVFIPGGAWQMGNGLIDLSGFAGYEDIVAFAFNYRTNIFGFPNAAELPVQQRNLGLYDQQLALQWVQRNAKAFGGDPSKVTIWGESAGSLSVDIHLHTYANANKPPFRGAIMSSGEFSFGLVGTTVNPNDTKNWDSVIKEAGCKSTSKIDCLRKIPANKLVNITEKAGASFTPVQDNKSVPAARAAAWRQGKVAKVPVLAGTIAQEGRALVNHNISLDRFNEVYLTEPFFSKEKRDQIYAHYKKQPGLKTDFDVAAAIYTDFLWQCPMQKLTSISASIKNPTWRYYFNISMVDRLPKEYDYLGKFHGSDLLLLFLSPTYDDSTPAGALFTPMLSAFTNYFRSVIGRFVRNPGSGPGWPSVGSSFKPFDLVTLGDVGDAHAAGATPVNQTVVDANCALFKDALDMYERYVGS</sequence>
<dbReference type="InterPro" id="IPR029058">
    <property type="entry name" value="AB_hydrolase_fold"/>
</dbReference>
<feature type="domain" description="Carboxylesterase type B" evidence="4">
    <location>
        <begin position="27"/>
        <end position="474"/>
    </location>
</feature>
<evidence type="ECO:0000313" key="6">
    <source>
        <dbReference type="Proteomes" id="UP000078397"/>
    </source>
</evidence>
<keyword evidence="2 3" id="KW-0378">Hydrolase</keyword>
<evidence type="ECO:0000313" key="5">
    <source>
        <dbReference type="EMBL" id="OAQ65280.1"/>
    </source>
</evidence>
<feature type="signal peptide" evidence="3">
    <location>
        <begin position="1"/>
        <end position="20"/>
    </location>
</feature>
<organism evidence="5 6">
    <name type="scientific">Pochonia chlamydosporia 170</name>
    <dbReference type="NCBI Taxonomy" id="1380566"/>
    <lineage>
        <taxon>Eukaryota</taxon>
        <taxon>Fungi</taxon>
        <taxon>Dikarya</taxon>
        <taxon>Ascomycota</taxon>
        <taxon>Pezizomycotina</taxon>
        <taxon>Sordariomycetes</taxon>
        <taxon>Hypocreomycetidae</taxon>
        <taxon>Hypocreales</taxon>
        <taxon>Clavicipitaceae</taxon>
        <taxon>Pochonia</taxon>
    </lineage>
</organism>
<dbReference type="Pfam" id="PF00135">
    <property type="entry name" value="COesterase"/>
    <property type="match status" value="1"/>
</dbReference>
<gene>
    <name evidence="5" type="ORF">VFPPC_06409</name>
</gene>
<evidence type="ECO:0000259" key="4">
    <source>
        <dbReference type="Pfam" id="PF00135"/>
    </source>
</evidence>
<comment type="similarity">
    <text evidence="1 3">Belongs to the type-B carboxylesterase/lipase family.</text>
</comment>
<evidence type="ECO:0000256" key="1">
    <source>
        <dbReference type="ARBA" id="ARBA00005964"/>
    </source>
</evidence>
<dbReference type="AlphaFoldDB" id="A0A179FJ52"/>
<dbReference type="OrthoDB" id="408631at2759"/>
<dbReference type="STRING" id="1380566.A0A179FJ52"/>
<name>A0A179FJ52_METCM</name>
<dbReference type="RefSeq" id="XP_018142594.1">
    <property type="nucleotide sequence ID" value="XM_018285444.1"/>
</dbReference>
<dbReference type="InterPro" id="IPR002018">
    <property type="entry name" value="CarbesteraseB"/>
</dbReference>
<proteinExistence type="inferred from homology"/>
<dbReference type="GeneID" id="28849438"/>
<dbReference type="KEGG" id="pchm:VFPPC_06409"/>
<keyword evidence="3" id="KW-0732">Signal</keyword>
<dbReference type="InterPro" id="IPR050654">
    <property type="entry name" value="AChE-related_enzymes"/>
</dbReference>